<protein>
    <recommendedName>
        <fullName evidence="3">Lipoprotein</fullName>
    </recommendedName>
</protein>
<accession>A0A1D7V213</accession>
<dbReference type="NCBIfam" id="TIGR04452">
    <property type="entry name" value="Lepto_Lipo_YY_C"/>
    <property type="match status" value="1"/>
</dbReference>
<name>A0A1D7V213_9LEPT</name>
<dbReference type="RefSeq" id="WP_069609043.1">
    <property type="nucleotide sequence ID" value="NZ_CP015217.1"/>
</dbReference>
<dbReference type="InterPro" id="IPR031030">
    <property type="entry name" value="Lepto_Lipo_YY_C"/>
</dbReference>
<keyword evidence="2" id="KW-1185">Reference proteome</keyword>
<proteinExistence type="predicted"/>
<gene>
    <name evidence="1" type="ORF">A0128_01845</name>
</gene>
<dbReference type="AlphaFoldDB" id="A0A1D7V213"/>
<dbReference type="OrthoDB" id="338559at2"/>
<evidence type="ECO:0000313" key="2">
    <source>
        <dbReference type="Proteomes" id="UP000094197"/>
    </source>
</evidence>
<evidence type="ECO:0000313" key="1">
    <source>
        <dbReference type="EMBL" id="AOP35842.1"/>
    </source>
</evidence>
<evidence type="ECO:0008006" key="3">
    <source>
        <dbReference type="Google" id="ProtNLM"/>
    </source>
</evidence>
<dbReference type="Proteomes" id="UP000094197">
    <property type="component" value="Chromosome 1"/>
</dbReference>
<dbReference type="EMBL" id="CP015217">
    <property type="protein sequence ID" value="AOP35842.1"/>
    <property type="molecule type" value="Genomic_DNA"/>
</dbReference>
<sequence>MKKWFITSLIPFLLLTNCYLFDTIGFTIPDTISGSEAKNQILTSALIGAVAVPDSTAVIAIIAPQLAKVDEDRYYKKVDVDNCASSALLINVLTINVGGFNCNLEPREYVLWYVY</sequence>
<dbReference type="KEGG" id="laj:A0128_01845"/>
<reference evidence="1 2" key="1">
    <citation type="submission" date="2016-04" db="EMBL/GenBank/DDBJ databases">
        <title>Complete genome seqeunce of Leptospira alstonii serovar Room22.</title>
        <authorList>
            <person name="Nally J.E."/>
            <person name="Bayles D.O."/>
            <person name="Hurley D."/>
            <person name="Fanning S."/>
            <person name="McMahon B.J."/>
            <person name="Arent Z."/>
        </authorList>
    </citation>
    <scope>NUCLEOTIDE SEQUENCE [LARGE SCALE GENOMIC DNA]</scope>
    <source>
        <strain evidence="1 2">GWTS #1</strain>
    </source>
</reference>
<organism evidence="1 2">
    <name type="scientific">Leptospira tipperaryensis</name>
    <dbReference type="NCBI Taxonomy" id="2564040"/>
    <lineage>
        <taxon>Bacteria</taxon>
        <taxon>Pseudomonadati</taxon>
        <taxon>Spirochaetota</taxon>
        <taxon>Spirochaetia</taxon>
        <taxon>Leptospirales</taxon>
        <taxon>Leptospiraceae</taxon>
        <taxon>Leptospira</taxon>
    </lineage>
</organism>